<proteinExistence type="predicted"/>
<evidence type="ECO:0000313" key="2">
    <source>
        <dbReference type="Proteomes" id="UP000003959"/>
    </source>
</evidence>
<name>F4XNN4_9CYAN</name>
<keyword evidence="2" id="KW-1185">Reference proteome</keyword>
<gene>
    <name evidence="1" type="ORF">LYNGBM3L_20240</name>
</gene>
<dbReference type="HOGENOM" id="CLU_3137792_0_0_3"/>
<sequence>MRQLGDVWFSGRFLKFAEYPSNATSNFARVAWFWIAYRYWGVLRSAWFG</sequence>
<reference evidence="2" key="1">
    <citation type="journal article" date="2011" name="Proc. Natl. Acad. Sci. U.S.A.">
        <title>Genomic insights into the physiology and ecology of the marine filamentous cyanobacterium Lyngbya majuscula.</title>
        <authorList>
            <person name="Jones A.C."/>
            <person name="Monroe E.A."/>
            <person name="Podell S."/>
            <person name="Hess W.R."/>
            <person name="Klages S."/>
            <person name="Esquenazi E."/>
            <person name="Niessen S."/>
            <person name="Hoover H."/>
            <person name="Rothmann M."/>
            <person name="Lasken R.S."/>
            <person name="Yates J.R.III."/>
            <person name="Reinhardt R."/>
            <person name="Kube M."/>
            <person name="Burkart M.D."/>
            <person name="Allen E.E."/>
            <person name="Dorrestein P.C."/>
            <person name="Gerwick W.H."/>
            <person name="Gerwick L."/>
        </authorList>
    </citation>
    <scope>NUCLEOTIDE SEQUENCE [LARGE SCALE GENOMIC DNA]</scope>
    <source>
        <strain evidence="2">3L</strain>
    </source>
</reference>
<protein>
    <submittedName>
        <fullName evidence="1">Uncharacterized protein</fullName>
    </submittedName>
</protein>
<organism evidence="1 2">
    <name type="scientific">Moorena producens 3L</name>
    <dbReference type="NCBI Taxonomy" id="489825"/>
    <lineage>
        <taxon>Bacteria</taxon>
        <taxon>Bacillati</taxon>
        <taxon>Cyanobacteriota</taxon>
        <taxon>Cyanophyceae</taxon>
        <taxon>Coleofasciculales</taxon>
        <taxon>Coleofasciculaceae</taxon>
        <taxon>Moorena</taxon>
    </lineage>
</organism>
<dbReference type="AlphaFoldDB" id="F4XNN4"/>
<dbReference type="EMBL" id="GL890840">
    <property type="protein sequence ID" value="EGJ33797.1"/>
    <property type="molecule type" value="Genomic_DNA"/>
</dbReference>
<accession>F4XNN4</accession>
<dbReference type="Proteomes" id="UP000003959">
    <property type="component" value="Unassembled WGS sequence"/>
</dbReference>
<evidence type="ECO:0000313" key="1">
    <source>
        <dbReference type="EMBL" id="EGJ33797.1"/>
    </source>
</evidence>